<accession>A0A7W6X8K1</accession>
<dbReference type="EMBL" id="JACIGY010000001">
    <property type="protein sequence ID" value="MBB4410607.1"/>
    <property type="molecule type" value="Genomic_DNA"/>
</dbReference>
<dbReference type="AlphaFoldDB" id="A0A7W6X8K1"/>
<dbReference type="EMBL" id="JACIHM010000001">
    <property type="protein sequence ID" value="MBB4445295.1"/>
    <property type="molecule type" value="Genomic_DNA"/>
</dbReference>
<evidence type="ECO:0000313" key="2">
    <source>
        <dbReference type="EMBL" id="MBB4410607.1"/>
    </source>
</evidence>
<name>A0A7W6X8K1_9HYPH</name>
<evidence type="ECO:0000313" key="1">
    <source>
        <dbReference type="EMBL" id="MBB4346999.1"/>
    </source>
</evidence>
<evidence type="ECO:0000313" key="3">
    <source>
        <dbReference type="EMBL" id="MBB4445295.1"/>
    </source>
</evidence>
<evidence type="ECO:0000313" key="5">
    <source>
        <dbReference type="Proteomes" id="UP000524535"/>
    </source>
</evidence>
<dbReference type="EMBL" id="JACIGW010000001">
    <property type="protein sequence ID" value="MBB4346999.1"/>
    <property type="molecule type" value="Genomic_DNA"/>
</dbReference>
<evidence type="ECO:0000313" key="4">
    <source>
        <dbReference type="Proteomes" id="UP000520770"/>
    </source>
</evidence>
<reference evidence="4 5" key="1">
    <citation type="submission" date="2020-08" db="EMBL/GenBank/DDBJ databases">
        <title>Genomic Encyclopedia of Type Strains, Phase IV (KMG-V): Genome sequencing to study the core and pangenomes of soil and plant-associated prokaryotes.</title>
        <authorList>
            <person name="Whitman W."/>
        </authorList>
    </citation>
    <scope>NUCLEOTIDE SEQUENCE [LARGE SCALE GENOMIC DNA]</scope>
    <source>
        <strain evidence="2 5">SEMIA 444</strain>
        <strain evidence="1 4">SEMIA 448</strain>
        <strain evidence="3 6">SEMIA 452</strain>
    </source>
</reference>
<sequence length="38" mass="4474">MSKRKFPGWLVAIWDEPIVNTDDQLFLHEDDETVELDA</sequence>
<comment type="caution">
    <text evidence="2">The sequence shown here is derived from an EMBL/GenBank/DDBJ whole genome shotgun (WGS) entry which is preliminary data.</text>
</comment>
<dbReference type="Proteomes" id="UP000524535">
    <property type="component" value="Unassembled WGS sequence"/>
</dbReference>
<evidence type="ECO:0000313" key="6">
    <source>
        <dbReference type="Proteomes" id="UP000576087"/>
    </source>
</evidence>
<keyword evidence="5" id="KW-1185">Reference proteome</keyword>
<protein>
    <submittedName>
        <fullName evidence="2">Uncharacterized protein</fullName>
    </submittedName>
</protein>
<gene>
    <name evidence="2" type="ORF">GGE31_001078</name>
    <name evidence="1" type="ORF">GGE33_000707</name>
    <name evidence="3" type="ORF">GGE35_001077</name>
</gene>
<proteinExistence type="predicted"/>
<dbReference type="Proteomes" id="UP000576087">
    <property type="component" value="Unassembled WGS sequence"/>
</dbReference>
<organism evidence="2 5">
    <name type="scientific">Aliirhizobium cellulosilyticum</name>
    <dbReference type="NCBI Taxonomy" id="393664"/>
    <lineage>
        <taxon>Bacteria</taxon>
        <taxon>Pseudomonadati</taxon>
        <taxon>Pseudomonadota</taxon>
        <taxon>Alphaproteobacteria</taxon>
        <taxon>Hyphomicrobiales</taxon>
        <taxon>Rhizobiaceae</taxon>
        <taxon>Aliirhizobium</taxon>
    </lineage>
</organism>
<dbReference type="Proteomes" id="UP000520770">
    <property type="component" value="Unassembled WGS sequence"/>
</dbReference>